<keyword evidence="4 6" id="KW-1133">Transmembrane helix</keyword>
<organism evidence="7 8">
    <name type="scientific">Lentisphaera profundi</name>
    <dbReference type="NCBI Taxonomy" id="1658616"/>
    <lineage>
        <taxon>Bacteria</taxon>
        <taxon>Pseudomonadati</taxon>
        <taxon>Lentisphaerota</taxon>
        <taxon>Lentisphaeria</taxon>
        <taxon>Lentisphaerales</taxon>
        <taxon>Lentisphaeraceae</taxon>
        <taxon>Lentisphaera</taxon>
    </lineage>
</organism>
<evidence type="ECO:0000256" key="3">
    <source>
        <dbReference type="ARBA" id="ARBA00022692"/>
    </source>
</evidence>
<proteinExistence type="predicted"/>
<reference evidence="7 8" key="1">
    <citation type="submission" date="2023-02" db="EMBL/GenBank/DDBJ databases">
        <title>Genome sequence of Lentisphaera profundi SAORIC-696.</title>
        <authorList>
            <person name="Kim e."/>
            <person name="Cho J.-C."/>
            <person name="Choi A."/>
            <person name="Kang I."/>
        </authorList>
    </citation>
    <scope>NUCLEOTIDE SEQUENCE [LARGE SCALE GENOMIC DNA]</scope>
    <source>
        <strain evidence="7 8">SAORIC-696</strain>
    </source>
</reference>
<evidence type="ECO:0000256" key="1">
    <source>
        <dbReference type="ARBA" id="ARBA00004651"/>
    </source>
</evidence>
<dbReference type="PANTHER" id="PTHR39087:SF2">
    <property type="entry name" value="UPF0104 MEMBRANE PROTEIN MJ1595"/>
    <property type="match status" value="1"/>
</dbReference>
<keyword evidence="3 6" id="KW-0812">Transmembrane</keyword>
<keyword evidence="2" id="KW-1003">Cell membrane</keyword>
<evidence type="ECO:0000256" key="4">
    <source>
        <dbReference type="ARBA" id="ARBA00022989"/>
    </source>
</evidence>
<evidence type="ECO:0000313" key="7">
    <source>
        <dbReference type="EMBL" id="WDE95955.1"/>
    </source>
</evidence>
<dbReference type="RefSeq" id="WP_274149870.1">
    <property type="nucleotide sequence ID" value="NZ_CP117811.1"/>
</dbReference>
<dbReference type="Pfam" id="PF03706">
    <property type="entry name" value="LPG_synthase_TM"/>
    <property type="match status" value="1"/>
</dbReference>
<dbReference type="InterPro" id="IPR022791">
    <property type="entry name" value="L-PG_synthase/AglD"/>
</dbReference>
<feature type="transmembrane region" description="Helical" evidence="6">
    <location>
        <begin position="152"/>
        <end position="170"/>
    </location>
</feature>
<keyword evidence="5 6" id="KW-0472">Membrane</keyword>
<protein>
    <submittedName>
        <fullName evidence="7">Lysylphosphatidylglycerol synthase transmembrane domain-containing protein</fullName>
    </submittedName>
</protein>
<feature type="transmembrane region" description="Helical" evidence="6">
    <location>
        <begin position="201"/>
        <end position="223"/>
    </location>
</feature>
<evidence type="ECO:0000313" key="8">
    <source>
        <dbReference type="Proteomes" id="UP001214250"/>
    </source>
</evidence>
<comment type="subcellular location">
    <subcellularLocation>
        <location evidence="1">Cell membrane</location>
        <topology evidence="1">Multi-pass membrane protein</topology>
    </subcellularLocation>
</comment>
<evidence type="ECO:0000256" key="2">
    <source>
        <dbReference type="ARBA" id="ARBA00022475"/>
    </source>
</evidence>
<feature type="transmembrane region" description="Helical" evidence="6">
    <location>
        <begin position="43"/>
        <end position="63"/>
    </location>
</feature>
<feature type="transmembrane region" description="Helical" evidence="6">
    <location>
        <begin position="262"/>
        <end position="286"/>
    </location>
</feature>
<dbReference type="EMBL" id="CP117811">
    <property type="protein sequence ID" value="WDE95955.1"/>
    <property type="molecule type" value="Genomic_DNA"/>
</dbReference>
<sequence length="326" mass="36777">MPFFAKLKQKIHIFILLIVLCTMGSVIYNHLDELKQLPKLSIELYFFASLSLLLIIFSNGYIYDSLTQIPSSKLSFKESWHLAMGTSFGNLFGPPKSGLALRAFILKKKGFPYPSYIALTLVVLILATAIQVSLASLSFCFMKAIPQELLKVFYLCIALSSLCFITLCLHRHIKKIHLKKFPFSQEISQAFSDIISRKRPLLKAIAFTVFNTLVGALFFYILLDFFNSALPFTHCLLIFSLSGLLTALAITPGAIGFFEAPALFFSHVFHIPQGSMIACLIIYRMFELGLSLFFGGFSCTRFYRQGFNIMKKSVPDKKEIPHQALD</sequence>
<dbReference type="Proteomes" id="UP001214250">
    <property type="component" value="Chromosome 1"/>
</dbReference>
<evidence type="ECO:0000256" key="6">
    <source>
        <dbReference type="SAM" id="Phobius"/>
    </source>
</evidence>
<evidence type="ECO:0000256" key="5">
    <source>
        <dbReference type="ARBA" id="ARBA00023136"/>
    </source>
</evidence>
<dbReference type="PANTHER" id="PTHR39087">
    <property type="entry name" value="UPF0104 MEMBRANE PROTEIN MJ1595"/>
    <property type="match status" value="1"/>
</dbReference>
<feature type="transmembrane region" description="Helical" evidence="6">
    <location>
        <begin position="12"/>
        <end position="31"/>
    </location>
</feature>
<name>A0ABY7VP74_9BACT</name>
<feature type="transmembrane region" description="Helical" evidence="6">
    <location>
        <begin position="229"/>
        <end position="250"/>
    </location>
</feature>
<keyword evidence="8" id="KW-1185">Reference proteome</keyword>
<accession>A0ABY7VP74</accession>
<feature type="transmembrane region" description="Helical" evidence="6">
    <location>
        <begin position="116"/>
        <end position="146"/>
    </location>
</feature>
<gene>
    <name evidence="7" type="ORF">PQO03_09540</name>
</gene>